<evidence type="ECO:0000256" key="2">
    <source>
        <dbReference type="SAM" id="SignalP"/>
    </source>
</evidence>
<evidence type="ECO:0000256" key="1">
    <source>
        <dbReference type="SAM" id="MobiDB-lite"/>
    </source>
</evidence>
<dbReference type="AlphaFoldDB" id="A0AAV2HKB5"/>
<comment type="caution">
    <text evidence="3">The sequence shown here is derived from an EMBL/GenBank/DDBJ whole genome shotgun (WGS) entry which is preliminary data.</text>
</comment>
<sequence length="508" mass="56113">MLSWGGSKNVPHTIRTRSRSLLVLTFLCLAMTPTNGCQPGDVTCDCNVTKFEVESDPVGPNSPKKLDSTVKFKATTNWSLNTSIHMNVFVGGHLLASDVAEDNNNLSQLLASYGGAVNNNLSCGEDIQEEFEFVNKQLENESLSGHPIVDVVIFVKHPDNPQGGDLSCDNPFCKSFQVYYHFPPAPKNVLMSHKRRKAITGDTVSIKCSTTDGYPKVEKFRIRAFGTDNETALYEPNSEITMAAHELWTFKCEAISSPFGNEVVVLSEIHFVVANETADQDDMDGMDDMEGPDNKKSLARFDSGKAGDNESETNTSTVTSPENPTITTTEILTTSSPEHSTTTSPEILTIASTEHSTTTSPEILTIASTEILTTPVATSSTIDQEMTISGSEEPARSTRKLRVMPGWTRKWIQPPVRRRRTTRQHETKRTTRTTKMPIILTSQEAIVDPDKGGSFEAQMADRHLKQEPNKKDNKFVQQHSTSGGERHYHVTALELAVMGISLVFCHLW</sequence>
<protein>
    <submittedName>
        <fullName evidence="3">Uncharacterized protein</fullName>
    </submittedName>
</protein>
<name>A0AAV2HKB5_LYMST</name>
<keyword evidence="4" id="KW-1185">Reference proteome</keyword>
<proteinExistence type="predicted"/>
<reference evidence="3 4" key="1">
    <citation type="submission" date="2024-04" db="EMBL/GenBank/DDBJ databases">
        <authorList>
            <consortium name="Genoscope - CEA"/>
            <person name="William W."/>
        </authorList>
    </citation>
    <scope>NUCLEOTIDE SEQUENCE [LARGE SCALE GENOMIC DNA]</scope>
</reference>
<feature type="chain" id="PRO_5043595431" evidence="2">
    <location>
        <begin position="37"/>
        <end position="508"/>
    </location>
</feature>
<organism evidence="3 4">
    <name type="scientific">Lymnaea stagnalis</name>
    <name type="common">Great pond snail</name>
    <name type="synonym">Helix stagnalis</name>
    <dbReference type="NCBI Taxonomy" id="6523"/>
    <lineage>
        <taxon>Eukaryota</taxon>
        <taxon>Metazoa</taxon>
        <taxon>Spiralia</taxon>
        <taxon>Lophotrochozoa</taxon>
        <taxon>Mollusca</taxon>
        <taxon>Gastropoda</taxon>
        <taxon>Heterobranchia</taxon>
        <taxon>Euthyneura</taxon>
        <taxon>Panpulmonata</taxon>
        <taxon>Hygrophila</taxon>
        <taxon>Lymnaeoidea</taxon>
        <taxon>Lymnaeidae</taxon>
        <taxon>Lymnaea</taxon>
    </lineage>
</organism>
<dbReference type="Proteomes" id="UP001497497">
    <property type="component" value="Unassembled WGS sequence"/>
</dbReference>
<evidence type="ECO:0000313" key="4">
    <source>
        <dbReference type="Proteomes" id="UP001497497"/>
    </source>
</evidence>
<evidence type="ECO:0000313" key="3">
    <source>
        <dbReference type="EMBL" id="CAL1533983.1"/>
    </source>
</evidence>
<feature type="compositionally biased region" description="Acidic residues" evidence="1">
    <location>
        <begin position="280"/>
        <end position="291"/>
    </location>
</feature>
<feature type="signal peptide" evidence="2">
    <location>
        <begin position="1"/>
        <end position="36"/>
    </location>
</feature>
<accession>A0AAV2HKB5</accession>
<gene>
    <name evidence="3" type="ORF">GSLYS_00007943001</name>
</gene>
<feature type="region of interest" description="Disordered" evidence="1">
    <location>
        <begin position="280"/>
        <end position="324"/>
    </location>
</feature>
<keyword evidence="2" id="KW-0732">Signal</keyword>
<feature type="compositionally biased region" description="Low complexity" evidence="1">
    <location>
        <begin position="312"/>
        <end position="324"/>
    </location>
</feature>
<dbReference type="EMBL" id="CAXITT010000158">
    <property type="protein sequence ID" value="CAL1533983.1"/>
    <property type="molecule type" value="Genomic_DNA"/>
</dbReference>